<keyword evidence="5" id="KW-0677">Repeat</keyword>
<name>A0A1U8AIV2_NELNU</name>
<evidence type="ECO:0000313" key="9">
    <source>
        <dbReference type="RefSeq" id="XP_010265816.1"/>
    </source>
</evidence>
<dbReference type="FunCoup" id="A0A1U8AIV2">
    <property type="interactions" value="1484"/>
</dbReference>
<keyword evidence="4" id="KW-0732">Signal</keyword>
<evidence type="ECO:0000256" key="3">
    <source>
        <dbReference type="ARBA" id="ARBA00022614"/>
    </source>
</evidence>
<dbReference type="InterPro" id="IPR032675">
    <property type="entry name" value="LRR_dom_sf"/>
</dbReference>
<dbReference type="AlphaFoldDB" id="A0A1U8AIV2"/>
<keyword evidence="8" id="KW-1185">Reference proteome</keyword>
<reference evidence="9" key="1">
    <citation type="submission" date="2025-08" db="UniProtKB">
        <authorList>
            <consortium name="RefSeq"/>
        </authorList>
    </citation>
    <scope>IDENTIFICATION</scope>
</reference>
<comment type="subcellular location">
    <subcellularLocation>
        <location evidence="1">Cell envelope</location>
    </subcellularLocation>
    <subcellularLocation>
        <location evidence="2">Membrane</location>
    </subcellularLocation>
</comment>
<dbReference type="Pfam" id="PF08263">
    <property type="entry name" value="LRRNT_2"/>
    <property type="match status" value="1"/>
</dbReference>
<keyword evidence="3" id="KW-0433">Leucine-rich repeat</keyword>
<dbReference type="InterPro" id="IPR001611">
    <property type="entry name" value="Leu-rich_rpt"/>
</dbReference>
<accession>A0A1U8AIV2</accession>
<evidence type="ECO:0000256" key="6">
    <source>
        <dbReference type="ARBA" id="ARBA00023136"/>
    </source>
</evidence>
<gene>
    <name evidence="9" type="primary">LOC104603470</name>
</gene>
<sequence length="339" mass="37644">MESRSSTSLVSSLLLSLLLVLPSLPSLTLSASSFRCNTHDYNTLLGIKKALNNPYDIIAWLPNVDCCDWPGITCDENTNRVTQFDISHSNLSAEIPPAVGNLTYLQYLTFHKNPGLHGSIPSTITKLVHLKFLRFSWDGLSGPIPEFLGQLKNLEYLNLDFNQFSGSIPDSLGYLPKLSALFLDRNKLSGPIPYSFGGFKTSDFYLILSHNQLSGEIPCSLGAVDLTKIDLSHNQLVGDASTLFVPNGNLQTIDLSRNKFDFVLSGVKFPKTLIYLDLSHNHIHGSIPKEIIKLELQTLNVTYNGLCGRIPYGKNMKRFDYDSFFHNPCLCGKPLPSCK</sequence>
<keyword evidence="6" id="KW-0472">Membrane</keyword>
<dbReference type="PANTHER" id="PTHR48059:SF4">
    <property type="entry name" value="POLYGALACTURONASE INHIBITOR 1-RELATED"/>
    <property type="match status" value="1"/>
</dbReference>
<dbReference type="InterPro" id="IPR013210">
    <property type="entry name" value="LRR_N_plant-typ"/>
</dbReference>
<dbReference type="GeneID" id="104603470"/>
<evidence type="ECO:0000256" key="2">
    <source>
        <dbReference type="ARBA" id="ARBA00004370"/>
    </source>
</evidence>
<dbReference type="PANTHER" id="PTHR48059">
    <property type="entry name" value="POLYGALACTURONASE INHIBITOR 1"/>
    <property type="match status" value="1"/>
</dbReference>
<dbReference type="Pfam" id="PF00560">
    <property type="entry name" value="LRR_1"/>
    <property type="match status" value="4"/>
</dbReference>
<evidence type="ECO:0000256" key="7">
    <source>
        <dbReference type="ARBA" id="ARBA00038043"/>
    </source>
</evidence>
<dbReference type="STRING" id="4432.A0A1U8AIV2"/>
<evidence type="ECO:0000256" key="4">
    <source>
        <dbReference type="ARBA" id="ARBA00022729"/>
    </source>
</evidence>
<dbReference type="KEGG" id="nnu:104603470"/>
<dbReference type="RefSeq" id="XP_010265816.1">
    <property type="nucleotide sequence ID" value="XM_010267514.2"/>
</dbReference>
<dbReference type="Proteomes" id="UP000189703">
    <property type="component" value="Unplaced"/>
</dbReference>
<evidence type="ECO:0000313" key="8">
    <source>
        <dbReference type="Proteomes" id="UP000189703"/>
    </source>
</evidence>
<dbReference type="Gene3D" id="3.80.10.10">
    <property type="entry name" value="Ribonuclease Inhibitor"/>
    <property type="match status" value="1"/>
</dbReference>
<evidence type="ECO:0000256" key="5">
    <source>
        <dbReference type="ARBA" id="ARBA00022737"/>
    </source>
</evidence>
<protein>
    <submittedName>
        <fullName evidence="9">Polygalacturonase inhibitor-like</fullName>
    </submittedName>
</protein>
<dbReference type="FunFam" id="3.80.10.10:FF:000400">
    <property type="entry name" value="Nuclear pore complex protein NUP107"/>
    <property type="match status" value="1"/>
</dbReference>
<evidence type="ECO:0000256" key="1">
    <source>
        <dbReference type="ARBA" id="ARBA00004196"/>
    </source>
</evidence>
<organism evidence="8 9">
    <name type="scientific">Nelumbo nucifera</name>
    <name type="common">Sacred lotus</name>
    <dbReference type="NCBI Taxonomy" id="4432"/>
    <lineage>
        <taxon>Eukaryota</taxon>
        <taxon>Viridiplantae</taxon>
        <taxon>Streptophyta</taxon>
        <taxon>Embryophyta</taxon>
        <taxon>Tracheophyta</taxon>
        <taxon>Spermatophyta</taxon>
        <taxon>Magnoliopsida</taxon>
        <taxon>Proteales</taxon>
        <taxon>Nelumbonaceae</taxon>
        <taxon>Nelumbo</taxon>
    </lineage>
</organism>
<dbReference type="OrthoDB" id="676979at2759"/>
<dbReference type="GO" id="GO:0016020">
    <property type="term" value="C:membrane"/>
    <property type="evidence" value="ECO:0007669"/>
    <property type="project" value="UniProtKB-SubCell"/>
</dbReference>
<comment type="similarity">
    <text evidence="7">Belongs to the polygalacturonase-inhibiting protein family.</text>
</comment>
<dbReference type="eggNOG" id="ENOG502QRQP">
    <property type="taxonomic scope" value="Eukaryota"/>
</dbReference>
<dbReference type="InterPro" id="IPR051848">
    <property type="entry name" value="PGIP"/>
</dbReference>
<proteinExistence type="inferred from homology"/>
<dbReference type="SUPFAM" id="SSF52058">
    <property type="entry name" value="L domain-like"/>
    <property type="match status" value="1"/>
</dbReference>
<dbReference type="OMA" id="IEFTGMS"/>